<dbReference type="InterPro" id="IPR011014">
    <property type="entry name" value="MscS_channel_TM-2"/>
</dbReference>
<dbReference type="InterPro" id="IPR008910">
    <property type="entry name" value="MSC_TM_helix"/>
</dbReference>
<keyword evidence="7" id="KW-0997">Cell inner membrane</keyword>
<keyword evidence="7" id="KW-0813">Transport</keyword>
<dbReference type="InterPro" id="IPR011066">
    <property type="entry name" value="MscS_channel_C_sf"/>
</dbReference>
<dbReference type="SUPFAM" id="SSF82861">
    <property type="entry name" value="Mechanosensitive channel protein MscS (YggB), transmembrane region"/>
    <property type="match status" value="1"/>
</dbReference>
<evidence type="ECO:0000256" key="1">
    <source>
        <dbReference type="ARBA" id="ARBA00004651"/>
    </source>
</evidence>
<dbReference type="SUPFAM" id="SSF82689">
    <property type="entry name" value="Mechanosensitive channel protein MscS (YggB), C-terminal domain"/>
    <property type="match status" value="1"/>
</dbReference>
<dbReference type="SUPFAM" id="SSF50182">
    <property type="entry name" value="Sm-like ribonucleoproteins"/>
    <property type="match status" value="1"/>
</dbReference>
<feature type="transmembrane region" description="Helical" evidence="7">
    <location>
        <begin position="95"/>
        <end position="113"/>
    </location>
</feature>
<evidence type="ECO:0000256" key="7">
    <source>
        <dbReference type="RuleBase" id="RU369025"/>
    </source>
</evidence>
<feature type="transmembrane region" description="Helical" evidence="7">
    <location>
        <begin position="27"/>
        <end position="45"/>
    </location>
</feature>
<evidence type="ECO:0000259" key="10">
    <source>
        <dbReference type="Pfam" id="PF21088"/>
    </source>
</evidence>
<evidence type="ECO:0000259" key="9">
    <source>
        <dbReference type="Pfam" id="PF21082"/>
    </source>
</evidence>
<comment type="subcellular location">
    <subcellularLocation>
        <location evidence="7">Cell inner membrane</location>
        <topology evidence="7">Multi-pass membrane protein</topology>
    </subcellularLocation>
    <subcellularLocation>
        <location evidence="1">Cell membrane</location>
        <topology evidence="1">Multi-pass membrane protein</topology>
    </subcellularLocation>
</comment>
<feature type="domain" description="Mechanosensitive ion channel MscS C-terminal" evidence="9">
    <location>
        <begin position="188"/>
        <end position="273"/>
    </location>
</feature>
<proteinExistence type="inferred from homology"/>
<evidence type="ECO:0000256" key="3">
    <source>
        <dbReference type="ARBA" id="ARBA00022475"/>
    </source>
</evidence>
<dbReference type="Gene3D" id="3.30.70.100">
    <property type="match status" value="1"/>
</dbReference>
<dbReference type="Pfam" id="PF21082">
    <property type="entry name" value="MS_channel_3rd"/>
    <property type="match status" value="1"/>
</dbReference>
<keyword evidence="7" id="KW-0407">Ion channel</keyword>
<dbReference type="Gene3D" id="2.30.30.60">
    <property type="match status" value="1"/>
</dbReference>
<dbReference type="Pfam" id="PF05552">
    <property type="entry name" value="MS_channel_1st_1"/>
    <property type="match status" value="1"/>
</dbReference>
<dbReference type="InterPro" id="IPR010920">
    <property type="entry name" value="LSM_dom_sf"/>
</dbReference>
<feature type="transmembrane region" description="Helical" evidence="7">
    <location>
        <begin position="66"/>
        <end position="89"/>
    </location>
</feature>
<dbReference type="Pfam" id="PF21088">
    <property type="entry name" value="MS_channel_1st"/>
    <property type="match status" value="1"/>
</dbReference>
<dbReference type="InterPro" id="IPR049278">
    <property type="entry name" value="MS_channel_C"/>
</dbReference>
<feature type="domain" description="Mechanosensitive ion channel MscS" evidence="8">
    <location>
        <begin position="115"/>
        <end position="181"/>
    </location>
</feature>
<comment type="similarity">
    <text evidence="2 7">Belongs to the MscS (TC 1.A.23) family.</text>
</comment>
<dbReference type="InterPro" id="IPR006685">
    <property type="entry name" value="MscS_channel_2nd"/>
</dbReference>
<evidence type="ECO:0000259" key="8">
    <source>
        <dbReference type="Pfam" id="PF00924"/>
    </source>
</evidence>
<evidence type="ECO:0000256" key="5">
    <source>
        <dbReference type="ARBA" id="ARBA00022989"/>
    </source>
</evidence>
<comment type="function">
    <text evidence="7">Mechanosensitive channel that participates in the regulation of osmotic pressure changes within the cell, opening in response to stretch forces in the membrane lipid bilayer, without the need for other proteins. Contributes to normal resistance to hypoosmotic shock. Forms an ion channel of 1.0 nanosiemens conductance with a slight preference for anions.</text>
</comment>
<dbReference type="InterPro" id="IPR049142">
    <property type="entry name" value="MS_channel_1st"/>
</dbReference>
<comment type="caution">
    <text evidence="7">Lacks conserved residue(s) required for the propagation of feature annotation.</text>
</comment>
<evidence type="ECO:0000313" key="12">
    <source>
        <dbReference type="Proteomes" id="UP000651977"/>
    </source>
</evidence>
<dbReference type="PANTHER" id="PTHR30221:SF1">
    <property type="entry name" value="SMALL-CONDUCTANCE MECHANOSENSITIVE CHANNEL"/>
    <property type="match status" value="1"/>
</dbReference>
<dbReference type="Proteomes" id="UP000651977">
    <property type="component" value="Unassembled WGS sequence"/>
</dbReference>
<dbReference type="InterPro" id="IPR023408">
    <property type="entry name" value="MscS_beta-dom_sf"/>
</dbReference>
<feature type="domain" description="Mechanosensitive ion channel transmembrane helices 2/3" evidence="10">
    <location>
        <begin position="72"/>
        <end position="114"/>
    </location>
</feature>
<evidence type="ECO:0000256" key="2">
    <source>
        <dbReference type="ARBA" id="ARBA00008017"/>
    </source>
</evidence>
<dbReference type="Pfam" id="PF00924">
    <property type="entry name" value="MS_channel_2nd"/>
    <property type="match status" value="1"/>
</dbReference>
<comment type="subunit">
    <text evidence="7">Homoheptamer.</text>
</comment>
<sequence length="314" mass="34630">MDNINLNNFWSLIQQKLQNWVEDSITLLPNIVLALVVVLVFLLLAKVLGHIIKNLTQKVIDSKEAISLLSSIVKIVIASSGLFIALDLVGLKGTVTSLLAGAGIVGLAIGFAFQDMTENLISGISMSIRKPFKIGDIIQANGVFGSVEAINLRNTIVSTFSGQREIIPNKLLFRNILTNFSANRIRKIEIPVGISYADDPERAAKLITDALNKHKFIYDPQQTAVYADGFNDSSINLLVWLWIAYPGEVGFMEAKHQAVITIKQTLNEAGIVIPFPIRTMDFAIKGGEDLSTMLNHSRFQLSRSSQHQQQTTEQ</sequence>
<dbReference type="PANTHER" id="PTHR30221">
    <property type="entry name" value="SMALL-CONDUCTANCE MECHANOSENSITIVE CHANNEL"/>
    <property type="match status" value="1"/>
</dbReference>
<keyword evidence="4 7" id="KW-0812">Transmembrane</keyword>
<keyword evidence="3" id="KW-1003">Cell membrane</keyword>
<dbReference type="EMBL" id="BMDY01000016">
    <property type="protein sequence ID" value="GGB11967.1"/>
    <property type="molecule type" value="Genomic_DNA"/>
</dbReference>
<evidence type="ECO:0000256" key="6">
    <source>
        <dbReference type="ARBA" id="ARBA00023136"/>
    </source>
</evidence>
<protein>
    <recommendedName>
        <fullName evidence="7">Small-conductance mechanosensitive channel</fullName>
    </recommendedName>
</protein>
<reference evidence="12" key="1">
    <citation type="journal article" date="2019" name="Int. J. Syst. Evol. Microbiol.">
        <title>The Global Catalogue of Microorganisms (GCM) 10K type strain sequencing project: providing services to taxonomists for standard genome sequencing and annotation.</title>
        <authorList>
            <consortium name="The Broad Institute Genomics Platform"/>
            <consortium name="The Broad Institute Genome Sequencing Center for Infectious Disease"/>
            <person name="Wu L."/>
            <person name="Ma J."/>
        </authorList>
    </citation>
    <scope>NUCLEOTIDE SEQUENCE [LARGE SCALE GENOMIC DNA]</scope>
    <source>
        <strain evidence="12">CGMCC 1.10131</strain>
    </source>
</reference>
<keyword evidence="7" id="KW-0406">Ion transport</keyword>
<dbReference type="RefSeq" id="WP_055733828.1">
    <property type="nucleotide sequence ID" value="NZ_BMDY01000016.1"/>
</dbReference>
<keyword evidence="5 7" id="KW-1133">Transmembrane helix</keyword>
<name>A0ABQ1I4P0_9ALTE</name>
<evidence type="ECO:0000313" key="11">
    <source>
        <dbReference type="EMBL" id="GGB11967.1"/>
    </source>
</evidence>
<comment type="caution">
    <text evidence="11">The sequence shown here is derived from an EMBL/GenBank/DDBJ whole genome shotgun (WGS) entry which is preliminary data.</text>
</comment>
<gene>
    <name evidence="11" type="ORF">GCM10007414_26840</name>
</gene>
<keyword evidence="6 7" id="KW-0472">Membrane</keyword>
<dbReference type="Gene3D" id="1.10.287.1260">
    <property type="match status" value="1"/>
</dbReference>
<evidence type="ECO:0000256" key="4">
    <source>
        <dbReference type="ARBA" id="ARBA00022692"/>
    </source>
</evidence>
<organism evidence="11 12">
    <name type="scientific">Agarivorans gilvus</name>
    <dbReference type="NCBI Taxonomy" id="680279"/>
    <lineage>
        <taxon>Bacteria</taxon>
        <taxon>Pseudomonadati</taxon>
        <taxon>Pseudomonadota</taxon>
        <taxon>Gammaproteobacteria</taxon>
        <taxon>Alteromonadales</taxon>
        <taxon>Alteromonadaceae</taxon>
        <taxon>Agarivorans</taxon>
    </lineage>
</organism>
<accession>A0ABQ1I4P0</accession>
<dbReference type="InterPro" id="IPR045275">
    <property type="entry name" value="MscS_archaea/bacteria_type"/>
</dbReference>
<keyword evidence="12" id="KW-1185">Reference proteome</keyword>